<evidence type="ECO:0000256" key="6">
    <source>
        <dbReference type="SAM" id="Phobius"/>
    </source>
</evidence>
<gene>
    <name evidence="9" type="ORF">MRBLWS13_003325</name>
</gene>
<evidence type="ECO:0000256" key="2">
    <source>
        <dbReference type="ARBA" id="ARBA00022801"/>
    </source>
</evidence>
<evidence type="ECO:0000256" key="5">
    <source>
        <dbReference type="SAM" id="MobiDB-lite"/>
    </source>
</evidence>
<keyword evidence="3 4" id="KW-0326">Glycosidase</keyword>
<dbReference type="GO" id="GO:0004575">
    <property type="term" value="F:sucrose alpha-glucosidase activity"/>
    <property type="evidence" value="ECO:0007669"/>
    <property type="project" value="TreeGrafter"/>
</dbReference>
<evidence type="ECO:0000259" key="7">
    <source>
        <dbReference type="Pfam" id="PF00251"/>
    </source>
</evidence>
<evidence type="ECO:0000256" key="4">
    <source>
        <dbReference type="RuleBase" id="RU362110"/>
    </source>
</evidence>
<dbReference type="EMBL" id="CP151632">
    <property type="protein sequence ID" value="WZO35621.1"/>
    <property type="molecule type" value="Genomic_DNA"/>
</dbReference>
<sequence>MHDAHDAQTTFPWRRALLWAAAAIAVVALVLGTAVTVLRPSEGSPGVRPTPTAPSADTGERPADWSPHRPGIHITPGESWMNDPQKPFLLDGVWHYYYLYNADYPDGNGTAWYHATSTDLVHWQDEGVAIEKYANGLGDIWTGTAVVDAHGTAGFGAGAVIALVTQQVDGVQRQSLFFSRDSGYSFESYDGNPVMDNPGVADWRDPRVFWDEAAGRWVMALAEHDRIGFYTSPNLREWTYVSDFPTAGLGVLECPDLFPMSVNGDPDDVRWVLVAGANGAAEGMTTGTAYWVGQWDGERFTADGTGHQWLDHGPDYYAAVTWDDPRLDTGDRLASRYGIGWMNNWAYAGSLPGEDWHGGSDSLMRTISLRANGAGATLHSTPAPELDALAGEREALADAQVDAETAVEVDVPASGAYRLRLTASEAAGDTGELRVKVLTGDGTFATVGYDFAAGVAFVTRDADAVAEGMPEAYRDVRTARVAPVDGRVELDIVVDAASVEVFAGDGDVALTMATFGSAGERGLRIEGADGAVSVTDASLTPLRVAPVERTGRR</sequence>
<organism evidence="9">
    <name type="scientific">Microbacterium sp. LWS13-1.2</name>
    <dbReference type="NCBI Taxonomy" id="3135264"/>
    <lineage>
        <taxon>Bacteria</taxon>
        <taxon>Bacillati</taxon>
        <taxon>Actinomycetota</taxon>
        <taxon>Actinomycetes</taxon>
        <taxon>Micrococcales</taxon>
        <taxon>Microbacteriaceae</taxon>
        <taxon>Microbacterium</taxon>
    </lineage>
</organism>
<keyword evidence="2 4" id="KW-0378">Hydrolase</keyword>
<dbReference type="InterPro" id="IPR013148">
    <property type="entry name" value="Glyco_hydro_32_N"/>
</dbReference>
<evidence type="ECO:0000256" key="1">
    <source>
        <dbReference type="ARBA" id="ARBA00009902"/>
    </source>
</evidence>
<dbReference type="AlphaFoldDB" id="A0AAU6SFE5"/>
<name>A0AAU6SFE5_9MICO</name>
<keyword evidence="6" id="KW-0812">Transmembrane</keyword>
<dbReference type="InterPro" id="IPR013320">
    <property type="entry name" value="ConA-like_dom_sf"/>
</dbReference>
<feature type="domain" description="Glycosyl hydrolase family 32 C-terminal" evidence="8">
    <location>
        <begin position="398"/>
        <end position="538"/>
    </location>
</feature>
<dbReference type="SMART" id="SM00640">
    <property type="entry name" value="Glyco_32"/>
    <property type="match status" value="1"/>
</dbReference>
<dbReference type="SUPFAM" id="SSF49899">
    <property type="entry name" value="Concanavalin A-like lectins/glucanases"/>
    <property type="match status" value="1"/>
</dbReference>
<feature type="region of interest" description="Disordered" evidence="5">
    <location>
        <begin position="40"/>
        <end position="69"/>
    </location>
</feature>
<protein>
    <submittedName>
        <fullName evidence="9">Glycoside hydrolase family 32 protein</fullName>
    </submittedName>
</protein>
<accession>A0AAU6SFE5</accession>
<dbReference type="GO" id="GO:0005987">
    <property type="term" value="P:sucrose catabolic process"/>
    <property type="evidence" value="ECO:0007669"/>
    <property type="project" value="TreeGrafter"/>
</dbReference>
<dbReference type="Pfam" id="PF00251">
    <property type="entry name" value="Glyco_hydro_32N"/>
    <property type="match status" value="1"/>
</dbReference>
<keyword evidence="6" id="KW-1133">Transmembrane helix</keyword>
<feature type="domain" description="Glycosyl hydrolase family 32 N-terminal" evidence="7">
    <location>
        <begin position="73"/>
        <end position="379"/>
    </location>
</feature>
<reference evidence="9" key="1">
    <citation type="submission" date="2024-04" db="EMBL/GenBank/DDBJ databases">
        <authorList>
            <person name="Roder T."/>
            <person name="Oberhansli S."/>
            <person name="Kreuzer M."/>
        </authorList>
    </citation>
    <scope>NUCLEOTIDE SEQUENCE</scope>
    <source>
        <strain evidence="9">LWS13-1.2</strain>
    </source>
</reference>
<dbReference type="Pfam" id="PF08244">
    <property type="entry name" value="Glyco_hydro_32C"/>
    <property type="match status" value="1"/>
</dbReference>
<feature type="compositionally biased region" description="Basic and acidic residues" evidence="5">
    <location>
        <begin position="58"/>
        <end position="67"/>
    </location>
</feature>
<dbReference type="CDD" id="cd18622">
    <property type="entry name" value="GH32_Inu-like"/>
    <property type="match status" value="1"/>
</dbReference>
<dbReference type="InterPro" id="IPR013189">
    <property type="entry name" value="Glyco_hydro_32_C"/>
</dbReference>
<dbReference type="RefSeq" id="WP_349426442.1">
    <property type="nucleotide sequence ID" value="NZ_CP151632.1"/>
</dbReference>
<dbReference type="PANTHER" id="PTHR42800:SF1">
    <property type="entry name" value="EXOINULINASE INUD (AFU_ORTHOLOGUE AFUA_5G00480)"/>
    <property type="match status" value="1"/>
</dbReference>
<dbReference type="PANTHER" id="PTHR42800">
    <property type="entry name" value="EXOINULINASE INUD (AFU_ORTHOLOGUE AFUA_5G00480)"/>
    <property type="match status" value="1"/>
</dbReference>
<comment type="similarity">
    <text evidence="1 4">Belongs to the glycosyl hydrolase 32 family.</text>
</comment>
<dbReference type="GO" id="GO:0005737">
    <property type="term" value="C:cytoplasm"/>
    <property type="evidence" value="ECO:0007669"/>
    <property type="project" value="TreeGrafter"/>
</dbReference>
<dbReference type="InterPro" id="IPR001362">
    <property type="entry name" value="Glyco_hydro_32"/>
</dbReference>
<keyword evidence="6" id="KW-0472">Membrane</keyword>
<dbReference type="SUPFAM" id="SSF75005">
    <property type="entry name" value="Arabinanase/levansucrase/invertase"/>
    <property type="match status" value="1"/>
</dbReference>
<evidence type="ECO:0000259" key="8">
    <source>
        <dbReference type="Pfam" id="PF08244"/>
    </source>
</evidence>
<feature type="transmembrane region" description="Helical" evidence="6">
    <location>
        <begin position="16"/>
        <end position="38"/>
    </location>
</feature>
<dbReference type="InterPro" id="IPR023296">
    <property type="entry name" value="Glyco_hydro_beta-prop_sf"/>
</dbReference>
<proteinExistence type="inferred from homology"/>
<evidence type="ECO:0000256" key="3">
    <source>
        <dbReference type="ARBA" id="ARBA00023295"/>
    </source>
</evidence>
<dbReference type="Gene3D" id="2.60.120.560">
    <property type="entry name" value="Exo-inulinase, domain 1"/>
    <property type="match status" value="1"/>
</dbReference>
<dbReference type="Gene3D" id="2.115.10.20">
    <property type="entry name" value="Glycosyl hydrolase domain, family 43"/>
    <property type="match status" value="1"/>
</dbReference>
<evidence type="ECO:0000313" key="9">
    <source>
        <dbReference type="EMBL" id="WZO35621.1"/>
    </source>
</evidence>